<evidence type="ECO:0000313" key="1">
    <source>
        <dbReference type="EMBL" id="ELA41082.1"/>
    </source>
</evidence>
<dbReference type="HOGENOM" id="CLU_276489_0_0_1"/>
<dbReference type="AlphaFoldDB" id="L2GLC0"/>
<proteinExistence type="predicted"/>
<sequence length="1151" mass="132220">MTSTKSETSEVERKLQELVSFYKYEPEKSAMREIMAKFKATGETTGSLKESLENSQISHLLIKFNSAKKHIFVLDLIYLCLVYDVYSKEDVFKIIENLCKQSWDLPFKVKILQMSFYFVRFDLTFEMCFKLLSMIVESFVVEDPSIDLISRPVVCQVIEKILSKNMLENESYTRSNEAESGTENNYLLEYGHPRKLFEFLYDNIVYKKQTFPSYILLLIMKFPNIEKHPEFATFLKDYFIECCLVIFSKGKNDDRLPMFEAVLKVEKSFSSFASLNSFFEHFPSIYKKNPKCDLMLRFLSCLFPIRVELLKFPFPSQLSAVLLSFVKDTNFSLAESEIFLRLFGDIVKNLRTEFEVDGIISSIFDKIGGLSSVTTNINMLYFDSLKYCAKNDLRDLFDKGLVCGYACKRESLKSKHENEKPKSGKATPEKHEDMKSIVRMGINAEDNSQYCIEEIDKFIFDTKDYMGPSWSIYFDNNGVYELERLKEFSEKNLESFIDAVPHGIDLSLMIFESSAHNFQIDKTNETRNAGLALFEKLLCKICNHETLFEIILRFYLLNSGVVADPSPLRILLKYLKSKTVENDEGLFIANELTNLIKNLDLESMNIRSASLQGDTRGQQENSACLGVSRTVSTNAMESVSIHGESNSGITLCKLQGLVVSDLYSFLSKVIEATKPERCWNEIFNLLRLGHGFLSNKLDIILQIEQSFISVLNEEHLESLHVCLIESFVELVEFERKHDDSTKEGHASIEQLYAKTLKAFDAFMNHLSKEFRSTPIWRRAVLFSLKLIDNGRYSTRAGKNENHASKVKLDAFSSHFLEAFFSFLGRNYKELSESEVLFLNEVLFVIIYEMKSRDIVLETLARLASLLKMFLLKYRMSELVGYITKMICGEDEEIAAASFEILRIISSKVKEETLLLECAKVDSRLHNPKDTAVDDHTVEKRTVLKYKGKKKKNKAGKHASVISAENNKNSKIIFEKEKIDFNALNSAKESELESKIDDNRLADPEVMKTRVFKGRLVTILTDSFKKILSECSPLRYSIVSQVFLEIPSFIFSTLEIASLSEYLKKYVEMPEPFRTNAIDCFIKTCGSSKQFSFCLETLSSWLSENSKETSLSLISKIGENLQRGDFSKLTGLNNFLDYSLQFCKSDDFLDLS</sequence>
<protein>
    <submittedName>
        <fullName evidence="1">Uncharacterized protein</fullName>
    </submittedName>
</protein>
<dbReference type="InParanoid" id="L2GLC0"/>
<dbReference type="GeneID" id="19882585"/>
<dbReference type="EMBL" id="JH370150">
    <property type="protein sequence ID" value="ELA41082.1"/>
    <property type="molecule type" value="Genomic_DNA"/>
</dbReference>
<dbReference type="OrthoDB" id="2190553at2759"/>
<keyword evidence="2" id="KW-1185">Reference proteome</keyword>
<dbReference type="RefSeq" id="XP_007605320.1">
    <property type="nucleotide sequence ID" value="XM_007605258.1"/>
</dbReference>
<organism evidence="1 2">
    <name type="scientific">Vittaforma corneae (strain ATCC 50505)</name>
    <name type="common">Microsporidian parasite</name>
    <name type="synonym">Nosema corneum</name>
    <dbReference type="NCBI Taxonomy" id="993615"/>
    <lineage>
        <taxon>Eukaryota</taxon>
        <taxon>Fungi</taxon>
        <taxon>Fungi incertae sedis</taxon>
        <taxon>Microsporidia</taxon>
        <taxon>Nosematidae</taxon>
        <taxon>Vittaforma</taxon>
    </lineage>
</organism>
<dbReference type="VEuPathDB" id="MicrosporidiaDB:VICG_01875"/>
<evidence type="ECO:0000313" key="2">
    <source>
        <dbReference type="Proteomes" id="UP000011082"/>
    </source>
</evidence>
<reference evidence="2" key="1">
    <citation type="submission" date="2011-05" db="EMBL/GenBank/DDBJ databases">
        <title>The genome sequence of Vittaforma corneae strain ATCC 50505.</title>
        <authorList>
            <consortium name="The Broad Institute Genome Sequencing Platform"/>
            <person name="Cuomo C."/>
            <person name="Didier E."/>
            <person name="Bowers L."/>
            <person name="Young S.K."/>
            <person name="Zeng Q."/>
            <person name="Gargeya S."/>
            <person name="Fitzgerald M."/>
            <person name="Haas B."/>
            <person name="Abouelleil A."/>
            <person name="Alvarado L."/>
            <person name="Arachchi H.M."/>
            <person name="Berlin A."/>
            <person name="Chapman S.B."/>
            <person name="Gearin G."/>
            <person name="Goldberg J."/>
            <person name="Griggs A."/>
            <person name="Gujja S."/>
            <person name="Hansen M."/>
            <person name="Heiman D."/>
            <person name="Howarth C."/>
            <person name="Larimer J."/>
            <person name="Lui A."/>
            <person name="MacDonald P.J.P."/>
            <person name="McCowen C."/>
            <person name="Montmayeur A."/>
            <person name="Murphy C."/>
            <person name="Neiman D."/>
            <person name="Pearson M."/>
            <person name="Priest M."/>
            <person name="Roberts A."/>
            <person name="Saif S."/>
            <person name="Shea T."/>
            <person name="Sisk P."/>
            <person name="Stolte C."/>
            <person name="Sykes S."/>
            <person name="Wortman J."/>
            <person name="Nusbaum C."/>
            <person name="Birren B."/>
        </authorList>
    </citation>
    <scope>NUCLEOTIDE SEQUENCE [LARGE SCALE GENOMIC DNA]</scope>
    <source>
        <strain evidence="2">ATCC 50505</strain>
    </source>
</reference>
<name>L2GLC0_VITCO</name>
<dbReference type="Proteomes" id="UP000011082">
    <property type="component" value="Unassembled WGS sequence"/>
</dbReference>
<gene>
    <name evidence="1" type="ORF">VICG_01875</name>
</gene>
<accession>L2GLC0</accession>